<dbReference type="OrthoDB" id="5807131at2759"/>
<name>G0NQM9_CAEBE</name>
<dbReference type="InterPro" id="IPR001304">
    <property type="entry name" value="C-type_lectin-like"/>
</dbReference>
<proteinExistence type="predicted"/>
<feature type="domain" description="C-type lectin" evidence="1">
    <location>
        <begin position="1"/>
        <end position="113"/>
    </location>
</feature>
<dbReference type="SMART" id="SM00034">
    <property type="entry name" value="CLECT"/>
    <property type="match status" value="1"/>
</dbReference>
<dbReference type="PANTHER" id="PTHR23124:SF74">
    <property type="entry name" value="C-TYPE LECTIN DOMAIN-CONTAINING PROTEIN"/>
    <property type="match status" value="1"/>
</dbReference>
<accession>G0NQM9</accession>
<dbReference type="InterPro" id="IPR016186">
    <property type="entry name" value="C-type_lectin-like/link_sf"/>
</dbReference>
<organism evidence="3">
    <name type="scientific">Caenorhabditis brenneri</name>
    <name type="common">Nematode worm</name>
    <dbReference type="NCBI Taxonomy" id="135651"/>
    <lineage>
        <taxon>Eukaryota</taxon>
        <taxon>Metazoa</taxon>
        <taxon>Ecdysozoa</taxon>
        <taxon>Nematoda</taxon>
        <taxon>Chromadorea</taxon>
        <taxon>Rhabditida</taxon>
        <taxon>Rhabditina</taxon>
        <taxon>Rhabditomorpha</taxon>
        <taxon>Rhabditoidea</taxon>
        <taxon>Rhabditidae</taxon>
        <taxon>Peloderinae</taxon>
        <taxon>Caenorhabditis</taxon>
    </lineage>
</organism>
<dbReference type="HOGENOM" id="CLU_058687_1_1_1"/>
<sequence length="127" mass="13494">MSQKDAEAKCKTEGATLSGVQNKEEMKWMGDELIAISGKNGRIWIGLHRTDQCMSGGLTATCTPLSSFYWTDGSTVGVSGFKWGAGEPNNMNGQACGIVWAAAQTMDDMGCDQTVTEALVCGKIATF</sequence>
<dbReference type="Pfam" id="PF00059">
    <property type="entry name" value="Lectin_C"/>
    <property type="match status" value="1"/>
</dbReference>
<dbReference type="Proteomes" id="UP000008068">
    <property type="component" value="Unassembled WGS sequence"/>
</dbReference>
<dbReference type="InterPro" id="IPR016187">
    <property type="entry name" value="CTDL_fold"/>
</dbReference>
<dbReference type="CDD" id="cd00037">
    <property type="entry name" value="CLECT"/>
    <property type="match status" value="1"/>
</dbReference>
<dbReference type="OMA" id="NIWIGAK"/>
<keyword evidence="3" id="KW-1185">Reference proteome</keyword>
<evidence type="ECO:0000313" key="3">
    <source>
        <dbReference type="Proteomes" id="UP000008068"/>
    </source>
</evidence>
<evidence type="ECO:0000259" key="1">
    <source>
        <dbReference type="PROSITE" id="PS50041"/>
    </source>
</evidence>
<dbReference type="Gene3D" id="3.10.100.10">
    <property type="entry name" value="Mannose-Binding Protein A, subunit A"/>
    <property type="match status" value="1"/>
</dbReference>
<dbReference type="eggNOG" id="KOG4297">
    <property type="taxonomic scope" value="Eukaryota"/>
</dbReference>
<dbReference type="PANTHER" id="PTHR23124">
    <property type="entry name" value="C-TYPE LECTIN DOMAIN-CONTAINING PROTEIN-RELATED-RELATED"/>
    <property type="match status" value="1"/>
</dbReference>
<dbReference type="AlphaFoldDB" id="G0NQM9"/>
<dbReference type="EMBL" id="GL379926">
    <property type="protein sequence ID" value="EGT35775.1"/>
    <property type="molecule type" value="Genomic_DNA"/>
</dbReference>
<dbReference type="PROSITE" id="PS50041">
    <property type="entry name" value="C_TYPE_LECTIN_2"/>
    <property type="match status" value="1"/>
</dbReference>
<dbReference type="SUPFAM" id="SSF56436">
    <property type="entry name" value="C-type lectin-like"/>
    <property type="match status" value="1"/>
</dbReference>
<protein>
    <recommendedName>
        <fullName evidence="1">C-type lectin domain-containing protein</fullName>
    </recommendedName>
</protein>
<gene>
    <name evidence="2" type="ORF">CAEBREN_14296</name>
</gene>
<dbReference type="InParanoid" id="G0NQM9"/>
<dbReference type="STRING" id="135651.G0NQM9"/>
<reference evidence="3" key="1">
    <citation type="submission" date="2011-07" db="EMBL/GenBank/DDBJ databases">
        <authorList>
            <consortium name="Caenorhabditis brenneri Sequencing and Analysis Consortium"/>
            <person name="Wilson R.K."/>
        </authorList>
    </citation>
    <scope>NUCLEOTIDE SEQUENCE [LARGE SCALE GENOMIC DNA]</scope>
    <source>
        <strain evidence="3">PB2801</strain>
    </source>
</reference>
<evidence type="ECO:0000313" key="2">
    <source>
        <dbReference type="EMBL" id="EGT35775.1"/>
    </source>
</evidence>